<sequence length="570" mass="62635">MTMKPRARKFRIKRTPTEGGAQHAAAPGKADETARAPEPAKERRPDVDAGARPDTAAPGTPVPGREAAESAAPTVPAPSEAMLRESQVASPKAVADETDLSAIRKEGLTGRQLRMARRLAQKNGITATSDLDAVRQLRARGIDPFERANMLELVVPEQGSEGELPQLPQTVPQPAAPARTGTKDADPVSRSRQILDIQRDIARRRRRKLALLGARLAFFVILPTFLAGWYYYKIATPMYATKTEFVIQQAENASGGALGGLFSGTGFATSQDSIAVQSYLQSRDAMLRLDEDLGFKTHFSDTAIDPIQRLPQDASNEKTYKLYKDMVKIGYDPTEGIVKMEVVAPDPELSAEYSRRLIDYAEERVDNLTQRLRADQMSGARESFEEAEAKMTASQARVLRIQEQLGVLDPASESAALMSQIGTFETQLRQKRLELDQLLSNRRPNEARVDGVRGDIERLNSVVADLRAQMTDGSGSASSLAGVSSQLRLAEVDLQTRTLMMQQALQQLETARIEANRQVRYLSLGVTPVAPDEATYPRSFENTFLAFLIFSGLYLMISLTASILREQVSS</sequence>
<evidence type="ECO:0000313" key="3">
    <source>
        <dbReference type="EMBL" id="KAF0676650.1"/>
    </source>
</evidence>
<dbReference type="Proteomes" id="UP000698242">
    <property type="component" value="Unassembled WGS sequence"/>
</dbReference>
<proteinExistence type="predicted"/>
<comment type="caution">
    <text evidence="3">The sequence shown here is derived from an EMBL/GenBank/DDBJ whole genome shotgun (WGS) entry which is preliminary data.</text>
</comment>
<keyword evidence="2" id="KW-0812">Transmembrane</keyword>
<organism evidence="3 4">
    <name type="scientific">Profundibacterium mesophilum KAUST100406-0324</name>
    <dbReference type="NCBI Taxonomy" id="1037889"/>
    <lineage>
        <taxon>Bacteria</taxon>
        <taxon>Pseudomonadati</taxon>
        <taxon>Pseudomonadota</taxon>
        <taxon>Alphaproteobacteria</taxon>
        <taxon>Rhodobacterales</taxon>
        <taxon>Roseobacteraceae</taxon>
        <taxon>Profundibacterium</taxon>
    </lineage>
</organism>
<evidence type="ECO:0000313" key="4">
    <source>
        <dbReference type="Proteomes" id="UP000698242"/>
    </source>
</evidence>
<protein>
    <submittedName>
        <fullName evidence="3">Capsule polysaccharide export inner-membrane protein KpsE</fullName>
    </submittedName>
</protein>
<keyword evidence="2" id="KW-0472">Membrane</keyword>
<dbReference type="PANTHER" id="PTHR32309">
    <property type="entry name" value="TYROSINE-PROTEIN KINASE"/>
    <property type="match status" value="1"/>
</dbReference>
<feature type="compositionally biased region" description="Basic and acidic residues" evidence="1">
    <location>
        <begin position="29"/>
        <end position="51"/>
    </location>
</feature>
<gene>
    <name evidence="3" type="ORF">PMES_00940</name>
</gene>
<name>A0A921TC46_9RHOB</name>
<feature type="transmembrane region" description="Helical" evidence="2">
    <location>
        <begin position="544"/>
        <end position="564"/>
    </location>
</feature>
<keyword evidence="4" id="KW-1185">Reference proteome</keyword>
<dbReference type="InterPro" id="IPR050445">
    <property type="entry name" value="Bact_polysacc_biosynth/exp"/>
</dbReference>
<dbReference type="OrthoDB" id="7810642at2"/>
<dbReference type="GO" id="GO:0005886">
    <property type="term" value="C:plasma membrane"/>
    <property type="evidence" value="ECO:0007669"/>
    <property type="project" value="TreeGrafter"/>
</dbReference>
<dbReference type="GO" id="GO:0004713">
    <property type="term" value="F:protein tyrosine kinase activity"/>
    <property type="evidence" value="ECO:0007669"/>
    <property type="project" value="TreeGrafter"/>
</dbReference>
<dbReference type="EMBL" id="APKE01000013">
    <property type="protein sequence ID" value="KAF0676650.1"/>
    <property type="molecule type" value="Genomic_DNA"/>
</dbReference>
<feature type="region of interest" description="Disordered" evidence="1">
    <location>
        <begin position="1"/>
        <end position="96"/>
    </location>
</feature>
<feature type="region of interest" description="Disordered" evidence="1">
    <location>
        <begin position="159"/>
        <end position="189"/>
    </location>
</feature>
<keyword evidence="2" id="KW-1133">Transmembrane helix</keyword>
<feature type="transmembrane region" description="Helical" evidence="2">
    <location>
        <begin position="209"/>
        <end position="232"/>
    </location>
</feature>
<accession>A0A921TC46</accession>
<feature type="compositionally biased region" description="Basic residues" evidence="1">
    <location>
        <begin position="1"/>
        <end position="14"/>
    </location>
</feature>
<evidence type="ECO:0000256" key="2">
    <source>
        <dbReference type="SAM" id="Phobius"/>
    </source>
</evidence>
<evidence type="ECO:0000256" key="1">
    <source>
        <dbReference type="SAM" id="MobiDB-lite"/>
    </source>
</evidence>
<dbReference type="Gene3D" id="1.20.120.1490">
    <property type="match status" value="1"/>
</dbReference>
<reference evidence="3" key="1">
    <citation type="submission" date="2013-03" db="EMBL/GenBank/DDBJ databases">
        <title>Genome Sequence of the Profundibacterium mesophilum strain KAUST100406-0324T from Red Sea, a novel genus in the family Rhodobacteraceae.</title>
        <authorList>
            <person name="Essack M."/>
            <person name="Alam I."/>
            <person name="Lafi F."/>
            <person name="Alawi W."/>
            <person name="Kamanu F."/>
            <person name="Al-Suwailem A."/>
            <person name="Lee O.O."/>
            <person name="Xu Y."/>
            <person name="Bajic V."/>
            <person name="Qian P.-Y."/>
            <person name="Archer J."/>
        </authorList>
    </citation>
    <scope>NUCLEOTIDE SEQUENCE</scope>
    <source>
        <strain evidence="3">KAUST100406-0324</strain>
    </source>
</reference>
<dbReference type="RefSeq" id="WP_159964360.1">
    <property type="nucleotide sequence ID" value="NZ_APKE01000013.1"/>
</dbReference>
<dbReference type="AlphaFoldDB" id="A0A921TC46"/>
<dbReference type="PANTHER" id="PTHR32309:SF13">
    <property type="entry name" value="FERRIC ENTEROBACTIN TRANSPORT PROTEIN FEPE"/>
    <property type="match status" value="1"/>
</dbReference>